<dbReference type="VEuPathDB" id="VectorBase:LDEU007170"/>
<comment type="subcellular location">
    <subcellularLocation>
        <location evidence="1">Membrane</location>
        <topology evidence="1">Multi-pass membrane protein</topology>
    </subcellularLocation>
</comment>
<evidence type="ECO:0000256" key="5">
    <source>
        <dbReference type="ARBA" id="ARBA00022741"/>
    </source>
</evidence>
<evidence type="ECO:0000256" key="4">
    <source>
        <dbReference type="ARBA" id="ARBA00022692"/>
    </source>
</evidence>
<feature type="transmembrane region" description="Helical" evidence="9">
    <location>
        <begin position="510"/>
        <end position="530"/>
    </location>
</feature>
<proteinExistence type="inferred from homology"/>
<keyword evidence="3" id="KW-0813">Transport</keyword>
<reference evidence="11 12" key="1">
    <citation type="journal article" date="2018" name="Gigascience">
        <title>Genomes of trombidid mites reveal novel predicted allergens and laterally-transferred genes associated with secondary metabolism.</title>
        <authorList>
            <person name="Dong X."/>
            <person name="Chaisiri K."/>
            <person name="Xia D."/>
            <person name="Armstrong S.D."/>
            <person name="Fang Y."/>
            <person name="Donnelly M.J."/>
            <person name="Kadowaki T."/>
            <person name="McGarry J.W."/>
            <person name="Darby A.C."/>
            <person name="Makepeace B.L."/>
        </authorList>
    </citation>
    <scope>NUCLEOTIDE SEQUENCE [LARGE SCALE GENOMIC DNA]</scope>
    <source>
        <strain evidence="11">UoL-UT</strain>
    </source>
</reference>
<dbReference type="PANTHER" id="PTHR48041">
    <property type="entry name" value="ABC TRANSPORTER G FAMILY MEMBER 28"/>
    <property type="match status" value="1"/>
</dbReference>
<dbReference type="PROSITE" id="PS00211">
    <property type="entry name" value="ABC_TRANSPORTER_1"/>
    <property type="match status" value="1"/>
</dbReference>
<feature type="transmembrane region" description="Helical" evidence="9">
    <location>
        <begin position="444"/>
        <end position="469"/>
    </location>
</feature>
<feature type="transmembrane region" description="Helical" evidence="9">
    <location>
        <begin position="481"/>
        <end position="504"/>
    </location>
</feature>
<dbReference type="PROSITE" id="PS50893">
    <property type="entry name" value="ABC_TRANSPORTER_2"/>
    <property type="match status" value="1"/>
</dbReference>
<evidence type="ECO:0000256" key="9">
    <source>
        <dbReference type="SAM" id="Phobius"/>
    </source>
</evidence>
<gene>
    <name evidence="11" type="ORF">B4U80_10071</name>
</gene>
<comment type="similarity">
    <text evidence="2">Belongs to the ABC transporter superfamily. ABCG family. Eye pigment precursor importer (TC 3.A.1.204) subfamily.</text>
</comment>
<evidence type="ECO:0000256" key="8">
    <source>
        <dbReference type="ARBA" id="ARBA00023136"/>
    </source>
</evidence>
<feature type="domain" description="ABC transporter" evidence="10">
    <location>
        <begin position="8"/>
        <end position="263"/>
    </location>
</feature>
<feature type="transmembrane region" description="Helical" evidence="9">
    <location>
        <begin position="400"/>
        <end position="424"/>
    </location>
</feature>
<evidence type="ECO:0000256" key="2">
    <source>
        <dbReference type="ARBA" id="ARBA00005814"/>
    </source>
</evidence>
<keyword evidence="5" id="KW-0547">Nucleotide-binding</keyword>
<keyword evidence="12" id="KW-1185">Reference proteome</keyword>
<dbReference type="InterPro" id="IPR003439">
    <property type="entry name" value="ABC_transporter-like_ATP-bd"/>
</dbReference>
<keyword evidence="6" id="KW-0067">ATP-binding</keyword>
<comment type="caution">
    <text evidence="11">The sequence shown here is derived from an EMBL/GenBank/DDBJ whole genome shotgun (WGS) entry which is preliminary data.</text>
</comment>
<dbReference type="Pfam" id="PF01061">
    <property type="entry name" value="ABC2_membrane"/>
    <property type="match status" value="1"/>
</dbReference>
<evidence type="ECO:0000313" key="12">
    <source>
        <dbReference type="Proteomes" id="UP000288716"/>
    </source>
</evidence>
<dbReference type="SMART" id="SM00382">
    <property type="entry name" value="AAA"/>
    <property type="match status" value="1"/>
</dbReference>
<evidence type="ECO:0000259" key="10">
    <source>
        <dbReference type="PROSITE" id="PS50893"/>
    </source>
</evidence>
<dbReference type="Pfam" id="PF19055">
    <property type="entry name" value="ABC2_membrane_7"/>
    <property type="match status" value="1"/>
</dbReference>
<dbReference type="STRING" id="299467.A0A443SBJ5"/>
<feature type="transmembrane region" description="Helical" evidence="9">
    <location>
        <begin position="340"/>
        <end position="363"/>
    </location>
</feature>
<dbReference type="SUPFAM" id="SSF52540">
    <property type="entry name" value="P-loop containing nucleoside triphosphate hydrolases"/>
    <property type="match status" value="1"/>
</dbReference>
<accession>A0A443SBJ5</accession>
<evidence type="ECO:0000256" key="6">
    <source>
        <dbReference type="ARBA" id="ARBA00022840"/>
    </source>
</evidence>
<keyword evidence="8 9" id="KW-0472">Membrane</keyword>
<sequence>MQKSRIDVFIDQFVYQKQNTANTTKVLDNLCGQFKFGELSAVMGPSGAGKSIFLECITCRRDTGVNGFVGLNGIHKVKVSFIPHNDHFFSVLTVREALMFASKLQNTEKTNNEFKTDNTVYSDGNNYVAMKLSNFHENTVNLVLKQLSLESCADTRISNLSGGQIKRLSIAQELVSKPNILVLDEPTSGLDSCSCIQTVELLRSLTQQNQSMAIIASIHQPSAKVFNLFHRIYMLSNFGTCIYDGSPTDVIQWIHGFNLNIPQYYNPADFMIEVANEVYGNECIQQMSSTVTQNFKQSTNSDQCNLSRMKECLMHRKRNLFNRIKTLSVRSLLILFRDPLAFFFQVIIQILVAANIGLLFYGVGKSTGCPQLFPLTDDLKQIEVWKNETKKQGEMLQNNIGSFMFTVVICIFQGCCLNVVTFPLTIQVIKKEISNGWYTTMAYYAGYILADIPLQIINSAIFSTLVYLFTSQPLEFERYAFFAMFITVTACISQTHGIIFGLIFNKNITTAVLVSSSASAPFVLFGGFVIKPHTLPYFLEVVSRFSFFRYAFEGISVTMYGNFRCGYEVQQTFQKTTETLKSLFTVVCPNSLLSEAIYENNVTTNGKLFDAMLPLYFDESYDSNGHAVSSL</sequence>
<dbReference type="PANTHER" id="PTHR48041:SF78">
    <property type="entry name" value="ABC TRANSPORTER EXPRESSED IN TRACHEA, ISOFORM A"/>
    <property type="match status" value="1"/>
</dbReference>
<evidence type="ECO:0000256" key="3">
    <source>
        <dbReference type="ARBA" id="ARBA00022448"/>
    </source>
</evidence>
<dbReference type="GO" id="GO:0005524">
    <property type="term" value="F:ATP binding"/>
    <property type="evidence" value="ECO:0007669"/>
    <property type="project" value="UniProtKB-KW"/>
</dbReference>
<dbReference type="InterPro" id="IPR050352">
    <property type="entry name" value="ABCG_transporters"/>
</dbReference>
<dbReference type="EMBL" id="NCKV01004313">
    <property type="protein sequence ID" value="RWS24870.1"/>
    <property type="molecule type" value="Genomic_DNA"/>
</dbReference>
<dbReference type="InterPro" id="IPR017871">
    <property type="entry name" value="ABC_transporter-like_CS"/>
</dbReference>
<dbReference type="Gene3D" id="3.40.50.300">
    <property type="entry name" value="P-loop containing nucleotide triphosphate hydrolases"/>
    <property type="match status" value="1"/>
</dbReference>
<keyword evidence="7 9" id="KW-1133">Transmembrane helix</keyword>
<organism evidence="11 12">
    <name type="scientific">Leptotrombidium deliense</name>
    <dbReference type="NCBI Taxonomy" id="299467"/>
    <lineage>
        <taxon>Eukaryota</taxon>
        <taxon>Metazoa</taxon>
        <taxon>Ecdysozoa</taxon>
        <taxon>Arthropoda</taxon>
        <taxon>Chelicerata</taxon>
        <taxon>Arachnida</taxon>
        <taxon>Acari</taxon>
        <taxon>Acariformes</taxon>
        <taxon>Trombidiformes</taxon>
        <taxon>Prostigmata</taxon>
        <taxon>Anystina</taxon>
        <taxon>Parasitengona</taxon>
        <taxon>Trombiculoidea</taxon>
        <taxon>Trombiculidae</taxon>
        <taxon>Leptotrombidium</taxon>
    </lineage>
</organism>
<evidence type="ECO:0000313" key="11">
    <source>
        <dbReference type="EMBL" id="RWS24870.1"/>
    </source>
</evidence>
<keyword evidence="4 9" id="KW-0812">Transmembrane</keyword>
<dbReference type="Pfam" id="PF00005">
    <property type="entry name" value="ABC_tran"/>
    <property type="match status" value="1"/>
</dbReference>
<dbReference type="InterPro" id="IPR003593">
    <property type="entry name" value="AAA+_ATPase"/>
</dbReference>
<dbReference type="AlphaFoldDB" id="A0A443SBJ5"/>
<evidence type="ECO:0000256" key="7">
    <source>
        <dbReference type="ARBA" id="ARBA00022989"/>
    </source>
</evidence>
<dbReference type="Proteomes" id="UP000288716">
    <property type="component" value="Unassembled WGS sequence"/>
</dbReference>
<dbReference type="InterPro" id="IPR013525">
    <property type="entry name" value="ABC2_TM"/>
</dbReference>
<evidence type="ECO:0000256" key="1">
    <source>
        <dbReference type="ARBA" id="ARBA00004141"/>
    </source>
</evidence>
<dbReference type="OrthoDB" id="6497389at2759"/>
<protein>
    <submittedName>
        <fullName evidence="11">ABC transporter sub-family G-like protein 1</fullName>
    </submittedName>
</protein>
<dbReference type="GO" id="GO:0005886">
    <property type="term" value="C:plasma membrane"/>
    <property type="evidence" value="ECO:0007669"/>
    <property type="project" value="TreeGrafter"/>
</dbReference>
<name>A0A443SBJ5_9ACAR</name>
<dbReference type="InterPro" id="IPR043926">
    <property type="entry name" value="ABCG_dom"/>
</dbReference>
<dbReference type="InterPro" id="IPR027417">
    <property type="entry name" value="P-loop_NTPase"/>
</dbReference>
<dbReference type="GO" id="GO:0140359">
    <property type="term" value="F:ABC-type transporter activity"/>
    <property type="evidence" value="ECO:0007669"/>
    <property type="project" value="InterPro"/>
</dbReference>
<dbReference type="GO" id="GO:0016887">
    <property type="term" value="F:ATP hydrolysis activity"/>
    <property type="evidence" value="ECO:0007669"/>
    <property type="project" value="InterPro"/>
</dbReference>